<dbReference type="Gene3D" id="1.10.510.10">
    <property type="entry name" value="Transferase(Phosphotransferase) domain 1"/>
    <property type="match status" value="1"/>
</dbReference>
<dbReference type="PROSITE" id="PS50011">
    <property type="entry name" value="PROTEIN_KINASE_DOM"/>
    <property type="match status" value="1"/>
</dbReference>
<dbReference type="OrthoDB" id="4062651at2759"/>
<dbReference type="InterPro" id="IPR000719">
    <property type="entry name" value="Prot_kinase_dom"/>
</dbReference>
<proteinExistence type="predicted"/>
<feature type="region of interest" description="Disordered" evidence="1">
    <location>
        <begin position="461"/>
        <end position="489"/>
    </location>
</feature>
<sequence length="748" mass="82296">MSTSTAEKPDPDHPQPPFQLIKHVEKNIWITRRNAQHAGYADGEEFIARKVDDFDEYYDAGKYSMSFTTTKQRQIKGLMDLLYTHNMGRTVSHILNHENLISLAGYLRQQPVDPRSQQQATEDYLVWDICDAGTLEILFADHRHAEHEPGCFLPESLCWHVLTSVMRTLVWLHDGFRQEVDWTTGEKSWAQTDTEWMPILHRGIDAQSIFFQHSRGKETYGVCKLGKFGTAFVSGVPARREEPQEREEPLPHSDGFPLAPKTGHMRLTEMRGQWKEYLDTGRKNKRLYTLSDEHWALGAVLFRMMTGRFLPSLDGCQTCQCVHIRRCAKMGCVYDTETHKGSRGCLHESFPGCRCVVSSGPGTGSGPLGPGPACGGAAADVHVDEVLHRLGYSQHLKLAVRTLLEYDLETPAVETKRLADEMERLYKEWRCETEEGREYVDVLDDLGYRFMVLNKVADEMKYKSTPPKSRRRNPHRTTPPPPEHRDRDIYKPHFNLNLAPATQTNNMSLTQPTPLLLTKRLTSFLASNLNTNLHTALLATPSGRLLAHASPQPVSLLRTQSTVASSLFALHASATPDIPDALPSSSSSPPRSSASAAAAGNATTEDGAYGGIGGAGAGGKPLTITVQLAAGVVVIRRLKCGLLFVCIGPLAENIEAQQQPSTDNHHSHANANANGGAGTCTPSQIPASPSEADSILSLGAQTTTSLASVGSVNTAGVVVLRRHAEELARWLDDKLGSLRVPEEGVGVE</sequence>
<comment type="caution">
    <text evidence="3">The sequence shown here is derived from an EMBL/GenBank/DDBJ whole genome shotgun (WGS) entry which is preliminary data.</text>
</comment>
<feature type="region of interest" description="Disordered" evidence="1">
    <location>
        <begin position="579"/>
        <end position="600"/>
    </location>
</feature>
<accession>A0A135SSA4</accession>
<reference evidence="3 4" key="1">
    <citation type="submission" date="2014-02" db="EMBL/GenBank/DDBJ databases">
        <title>The genome sequence of Colletotrichum salicis CBS 607.94.</title>
        <authorList>
            <person name="Baroncelli R."/>
            <person name="Thon M.R."/>
        </authorList>
    </citation>
    <scope>NUCLEOTIDE SEQUENCE [LARGE SCALE GENOMIC DNA]</scope>
    <source>
        <strain evidence="3 4">CBS 607.94</strain>
    </source>
</reference>
<dbReference type="GO" id="GO:0005524">
    <property type="term" value="F:ATP binding"/>
    <property type="evidence" value="ECO:0007669"/>
    <property type="project" value="InterPro"/>
</dbReference>
<dbReference type="AlphaFoldDB" id="A0A135SSA4"/>
<dbReference type="InterPro" id="IPR011009">
    <property type="entry name" value="Kinase-like_dom_sf"/>
</dbReference>
<evidence type="ECO:0000313" key="3">
    <source>
        <dbReference type="EMBL" id="KXH38735.1"/>
    </source>
</evidence>
<feature type="region of interest" description="Disordered" evidence="1">
    <location>
        <begin position="237"/>
        <end position="258"/>
    </location>
</feature>
<dbReference type="STRING" id="1209931.A0A135SSA4"/>
<evidence type="ECO:0000313" key="4">
    <source>
        <dbReference type="Proteomes" id="UP000070121"/>
    </source>
</evidence>
<gene>
    <name evidence="3" type="ORF">CSAL01_03060</name>
</gene>
<dbReference type="SUPFAM" id="SSF56112">
    <property type="entry name" value="Protein kinase-like (PK-like)"/>
    <property type="match status" value="1"/>
</dbReference>
<evidence type="ECO:0000256" key="1">
    <source>
        <dbReference type="SAM" id="MobiDB-lite"/>
    </source>
</evidence>
<feature type="region of interest" description="Disordered" evidence="1">
    <location>
        <begin position="657"/>
        <end position="688"/>
    </location>
</feature>
<dbReference type="EMBL" id="JFFI01002267">
    <property type="protein sequence ID" value="KXH38735.1"/>
    <property type="molecule type" value="Genomic_DNA"/>
</dbReference>
<organism evidence="3 4">
    <name type="scientific">Colletotrichum salicis</name>
    <dbReference type="NCBI Taxonomy" id="1209931"/>
    <lineage>
        <taxon>Eukaryota</taxon>
        <taxon>Fungi</taxon>
        <taxon>Dikarya</taxon>
        <taxon>Ascomycota</taxon>
        <taxon>Pezizomycotina</taxon>
        <taxon>Sordariomycetes</taxon>
        <taxon>Hypocreomycetidae</taxon>
        <taxon>Glomerellales</taxon>
        <taxon>Glomerellaceae</taxon>
        <taxon>Colletotrichum</taxon>
        <taxon>Colletotrichum acutatum species complex</taxon>
    </lineage>
</organism>
<dbReference type="GO" id="GO:0004672">
    <property type="term" value="F:protein kinase activity"/>
    <property type="evidence" value="ECO:0007669"/>
    <property type="project" value="InterPro"/>
</dbReference>
<feature type="domain" description="Protein kinase" evidence="2">
    <location>
        <begin position="18"/>
        <end position="425"/>
    </location>
</feature>
<dbReference type="Proteomes" id="UP000070121">
    <property type="component" value="Unassembled WGS sequence"/>
</dbReference>
<protein>
    <recommendedName>
        <fullName evidence="2">Protein kinase domain-containing protein</fullName>
    </recommendedName>
</protein>
<feature type="compositionally biased region" description="Basic and acidic residues" evidence="1">
    <location>
        <begin position="238"/>
        <end position="251"/>
    </location>
</feature>
<feature type="compositionally biased region" description="Low complexity" evidence="1">
    <location>
        <begin position="583"/>
        <end position="599"/>
    </location>
</feature>
<name>A0A135SSA4_9PEZI</name>
<keyword evidence="4" id="KW-1185">Reference proteome</keyword>
<evidence type="ECO:0000259" key="2">
    <source>
        <dbReference type="PROSITE" id="PS50011"/>
    </source>
</evidence>